<evidence type="ECO:0000256" key="1">
    <source>
        <dbReference type="ARBA" id="ARBA00004123"/>
    </source>
</evidence>
<keyword evidence="2" id="KW-0479">Metal-binding</keyword>
<dbReference type="InterPro" id="IPR001138">
    <property type="entry name" value="Zn2Cys6_DnaBD"/>
</dbReference>
<dbReference type="SMART" id="SM00066">
    <property type="entry name" value="GAL4"/>
    <property type="match status" value="1"/>
</dbReference>
<sequence length="792" mass="87468">MASAKPPRRQNRSCDSCRRSKRRCSLPTLPHGEISTVCANCERLGFPCTFNFARSRLESVRERRRRQFMEDPGQLTERNNLNTTVGRESEQPLDIQRDIFQGDSGADQEFATSWPQFDLAHLLDDPITSFPSDDWCQSASLTPSDLQITTTGEPERDGRASLLPGRSHTVQNTQQIDAPRLIIGNPSSSPILLLNSKLNATILDERLAKIYDTIVTGSGSRFLDYDCNIYVSRSHYRLGSGVVQHSHESRSTGLGNSNLAGSPIPSPQQEISTGLRFGQPETIDAGGNFAEIPESQEAGHKMTLLGSVRFLDHFSDLYGNKLDLPARKKSDEAMKTVLRVFALQWLPAPRFPSQATSSGNHDIFASDSYRRDGSYGVLQSAFTDSWFRARDVLHDALSAVSFRVVYAMLMFDGIAFPTKVSGEPIESVIRHEFLDAALQKLQYLDGLVTRYCANLGPSSKYNAALEASLNIARWCGYLRDTGAALAMDRQCKLADLASPVKVVPERDASTISWPTYLDFHPDLDREVSTACRKGVAESFLVWGQIINIKNTSLKPILNAKDFPSEGMLNSIASAMTAIGNLNRSWCPLMVHCMENFQRLSMSSRLSLVSFELFRNLVVLTFAEILNPLTDAVCPNGGGPLFSTSEQLRVYQQDAISSVARMVDCLLNSPIDEVFNLENGLSAEVPLLAYHVTPSLTATVLQKAIEQSIGLLETSSAKYYPSAAPLVDMDRVQDSTNLDGNLKQQQIDVLMKGLVSLDVTIGGSYTANVALQSLMRKYGDILSECWSSCKFDT</sequence>
<dbReference type="PROSITE" id="PS50048">
    <property type="entry name" value="ZN2_CY6_FUNGAL_2"/>
    <property type="match status" value="1"/>
</dbReference>
<keyword evidence="5" id="KW-0804">Transcription</keyword>
<evidence type="ECO:0000256" key="3">
    <source>
        <dbReference type="ARBA" id="ARBA00023015"/>
    </source>
</evidence>
<dbReference type="Proteomes" id="UP000224634">
    <property type="component" value="Unassembled WGS sequence"/>
</dbReference>
<evidence type="ECO:0000256" key="4">
    <source>
        <dbReference type="ARBA" id="ARBA00023125"/>
    </source>
</evidence>
<name>A0A2B7YEQ5_POLH7</name>
<dbReference type="Pfam" id="PF00172">
    <property type="entry name" value="Zn_clus"/>
    <property type="match status" value="1"/>
</dbReference>
<keyword evidence="4" id="KW-0238">DNA-binding</keyword>
<keyword evidence="6" id="KW-0539">Nucleus</keyword>
<keyword evidence="9" id="KW-1185">Reference proteome</keyword>
<dbReference type="InterPro" id="IPR050987">
    <property type="entry name" value="AtrR-like"/>
</dbReference>
<organism evidence="8 9">
    <name type="scientific">Polytolypa hystricis (strain UAMH7299)</name>
    <dbReference type="NCBI Taxonomy" id="1447883"/>
    <lineage>
        <taxon>Eukaryota</taxon>
        <taxon>Fungi</taxon>
        <taxon>Dikarya</taxon>
        <taxon>Ascomycota</taxon>
        <taxon>Pezizomycotina</taxon>
        <taxon>Eurotiomycetes</taxon>
        <taxon>Eurotiomycetidae</taxon>
        <taxon>Onygenales</taxon>
        <taxon>Onygenales incertae sedis</taxon>
        <taxon>Polytolypa</taxon>
    </lineage>
</organism>
<keyword evidence="3" id="KW-0805">Transcription regulation</keyword>
<dbReference type="CDD" id="cd00067">
    <property type="entry name" value="GAL4"/>
    <property type="match status" value="1"/>
</dbReference>
<evidence type="ECO:0000256" key="6">
    <source>
        <dbReference type="ARBA" id="ARBA00023242"/>
    </source>
</evidence>
<dbReference type="PANTHER" id="PTHR46910">
    <property type="entry name" value="TRANSCRIPTION FACTOR PDR1"/>
    <property type="match status" value="1"/>
</dbReference>
<proteinExistence type="predicted"/>
<dbReference type="Gene3D" id="4.10.240.10">
    <property type="entry name" value="Zn(2)-C6 fungal-type DNA-binding domain"/>
    <property type="match status" value="1"/>
</dbReference>
<dbReference type="GO" id="GO:0008270">
    <property type="term" value="F:zinc ion binding"/>
    <property type="evidence" value="ECO:0007669"/>
    <property type="project" value="InterPro"/>
</dbReference>
<dbReference type="InterPro" id="IPR036864">
    <property type="entry name" value="Zn2-C6_fun-type_DNA-bd_sf"/>
</dbReference>
<dbReference type="GO" id="GO:0005634">
    <property type="term" value="C:nucleus"/>
    <property type="evidence" value="ECO:0007669"/>
    <property type="project" value="UniProtKB-SubCell"/>
</dbReference>
<evidence type="ECO:0000313" key="9">
    <source>
        <dbReference type="Proteomes" id="UP000224634"/>
    </source>
</evidence>
<dbReference type="SUPFAM" id="SSF57701">
    <property type="entry name" value="Zn2/Cys6 DNA-binding domain"/>
    <property type="match status" value="1"/>
</dbReference>
<accession>A0A2B7YEQ5</accession>
<evidence type="ECO:0000259" key="7">
    <source>
        <dbReference type="PROSITE" id="PS50048"/>
    </source>
</evidence>
<reference evidence="8 9" key="1">
    <citation type="submission" date="2017-10" db="EMBL/GenBank/DDBJ databases">
        <title>Comparative genomics in systemic dimorphic fungi from Ajellomycetaceae.</title>
        <authorList>
            <person name="Munoz J.F."/>
            <person name="Mcewen J.G."/>
            <person name="Clay O.K."/>
            <person name="Cuomo C.A."/>
        </authorList>
    </citation>
    <scope>NUCLEOTIDE SEQUENCE [LARGE SCALE GENOMIC DNA]</scope>
    <source>
        <strain evidence="8 9">UAMH7299</strain>
    </source>
</reference>
<gene>
    <name evidence="8" type="ORF">AJ80_04019</name>
</gene>
<dbReference type="AlphaFoldDB" id="A0A2B7YEQ5"/>
<dbReference type="PANTHER" id="PTHR46910:SF3">
    <property type="entry name" value="HALOTOLERANCE PROTEIN 9-RELATED"/>
    <property type="match status" value="1"/>
</dbReference>
<dbReference type="GO" id="GO:0000981">
    <property type="term" value="F:DNA-binding transcription factor activity, RNA polymerase II-specific"/>
    <property type="evidence" value="ECO:0007669"/>
    <property type="project" value="InterPro"/>
</dbReference>
<comment type="caution">
    <text evidence="8">The sequence shown here is derived from an EMBL/GenBank/DDBJ whole genome shotgun (WGS) entry which is preliminary data.</text>
</comment>
<feature type="domain" description="Zn(2)-C6 fungal-type" evidence="7">
    <location>
        <begin position="13"/>
        <end position="50"/>
    </location>
</feature>
<evidence type="ECO:0000256" key="2">
    <source>
        <dbReference type="ARBA" id="ARBA00022723"/>
    </source>
</evidence>
<dbReference type="OrthoDB" id="5958943at2759"/>
<protein>
    <recommendedName>
        <fullName evidence="7">Zn(2)-C6 fungal-type domain-containing protein</fullName>
    </recommendedName>
</protein>
<dbReference type="EMBL" id="PDNA01000048">
    <property type="protein sequence ID" value="PGH19378.1"/>
    <property type="molecule type" value="Genomic_DNA"/>
</dbReference>
<evidence type="ECO:0000313" key="8">
    <source>
        <dbReference type="EMBL" id="PGH19378.1"/>
    </source>
</evidence>
<comment type="subcellular location">
    <subcellularLocation>
        <location evidence="1">Nucleus</location>
    </subcellularLocation>
</comment>
<evidence type="ECO:0000256" key="5">
    <source>
        <dbReference type="ARBA" id="ARBA00023163"/>
    </source>
</evidence>
<dbReference type="GO" id="GO:0003677">
    <property type="term" value="F:DNA binding"/>
    <property type="evidence" value="ECO:0007669"/>
    <property type="project" value="UniProtKB-KW"/>
</dbReference>